<sequence length="190" mass="20845">MTIKSASPRQAASISKLVLLAIGNIAYQLTGANNDADALGRLEEFIGSEGNRFSNSCILVEELDGKPVGMILCYHGKDADKLNEPIIRHLEEIGGGSELTRIDKEADEDEYYIDALAVDPAYQGRGIAKQLIAAAEIRSLSLGHDKIALNVEHGNEGAHRLYRKLGYEADKEITINRKPFRHMIKKLAST</sequence>
<dbReference type="RefSeq" id="WP_120977317.1">
    <property type="nucleotide sequence ID" value="NZ_RBZM01000005.1"/>
</dbReference>
<dbReference type="CDD" id="cd04301">
    <property type="entry name" value="NAT_SF"/>
    <property type="match status" value="1"/>
</dbReference>
<dbReference type="GO" id="GO:0016747">
    <property type="term" value="F:acyltransferase activity, transferring groups other than amino-acyl groups"/>
    <property type="evidence" value="ECO:0007669"/>
    <property type="project" value="InterPro"/>
</dbReference>
<dbReference type="OrthoDB" id="5319888at2"/>
<protein>
    <submittedName>
        <fullName evidence="4">GNAT family N-acetyltransferase</fullName>
    </submittedName>
</protein>
<accession>A0A494XUB1</accession>
<keyword evidence="5" id="KW-1185">Reference proteome</keyword>
<feature type="domain" description="N-acetyltransferase" evidence="3">
    <location>
        <begin position="1"/>
        <end position="188"/>
    </location>
</feature>
<dbReference type="PANTHER" id="PTHR43420:SF47">
    <property type="entry name" value="N-ACETYLTRANSFERASE DOMAIN-CONTAINING PROTEIN"/>
    <property type="match status" value="1"/>
</dbReference>
<reference evidence="4 5" key="1">
    <citation type="submission" date="2018-10" db="EMBL/GenBank/DDBJ databases">
        <title>Cohnella sp. M2MS4P-1, whole genome shotgun sequence.</title>
        <authorList>
            <person name="Tuo L."/>
        </authorList>
    </citation>
    <scope>NUCLEOTIDE SEQUENCE [LARGE SCALE GENOMIC DNA]</scope>
    <source>
        <strain evidence="4 5">M2MS4P-1</strain>
    </source>
</reference>
<evidence type="ECO:0000256" key="2">
    <source>
        <dbReference type="ARBA" id="ARBA00023315"/>
    </source>
</evidence>
<gene>
    <name evidence="4" type="ORF">D7Z26_12630</name>
</gene>
<evidence type="ECO:0000313" key="5">
    <source>
        <dbReference type="Proteomes" id="UP000282076"/>
    </source>
</evidence>
<dbReference type="Pfam" id="PF00583">
    <property type="entry name" value="Acetyltransf_1"/>
    <property type="match status" value="1"/>
</dbReference>
<dbReference type="EMBL" id="RBZM01000005">
    <property type="protein sequence ID" value="RKP54211.1"/>
    <property type="molecule type" value="Genomic_DNA"/>
</dbReference>
<proteinExistence type="predicted"/>
<evidence type="ECO:0000259" key="3">
    <source>
        <dbReference type="PROSITE" id="PS51186"/>
    </source>
</evidence>
<keyword evidence="1 4" id="KW-0808">Transferase</keyword>
<dbReference type="Proteomes" id="UP000282076">
    <property type="component" value="Unassembled WGS sequence"/>
</dbReference>
<name>A0A494XUB1_9BACL</name>
<dbReference type="InterPro" id="IPR016181">
    <property type="entry name" value="Acyl_CoA_acyltransferase"/>
</dbReference>
<keyword evidence="2" id="KW-0012">Acyltransferase</keyword>
<dbReference type="SUPFAM" id="SSF55729">
    <property type="entry name" value="Acyl-CoA N-acyltransferases (Nat)"/>
    <property type="match status" value="1"/>
</dbReference>
<comment type="caution">
    <text evidence="4">The sequence shown here is derived from an EMBL/GenBank/DDBJ whole genome shotgun (WGS) entry which is preliminary data.</text>
</comment>
<dbReference type="InterPro" id="IPR050680">
    <property type="entry name" value="YpeA/RimI_acetyltransf"/>
</dbReference>
<dbReference type="Gene3D" id="3.40.630.30">
    <property type="match status" value="1"/>
</dbReference>
<evidence type="ECO:0000256" key="1">
    <source>
        <dbReference type="ARBA" id="ARBA00022679"/>
    </source>
</evidence>
<evidence type="ECO:0000313" key="4">
    <source>
        <dbReference type="EMBL" id="RKP54211.1"/>
    </source>
</evidence>
<dbReference type="PANTHER" id="PTHR43420">
    <property type="entry name" value="ACETYLTRANSFERASE"/>
    <property type="match status" value="1"/>
</dbReference>
<organism evidence="4 5">
    <name type="scientific">Cohnella endophytica</name>
    <dbReference type="NCBI Taxonomy" id="2419778"/>
    <lineage>
        <taxon>Bacteria</taxon>
        <taxon>Bacillati</taxon>
        <taxon>Bacillota</taxon>
        <taxon>Bacilli</taxon>
        <taxon>Bacillales</taxon>
        <taxon>Paenibacillaceae</taxon>
        <taxon>Cohnella</taxon>
    </lineage>
</organism>
<dbReference type="AlphaFoldDB" id="A0A494XUB1"/>
<dbReference type="PROSITE" id="PS51186">
    <property type="entry name" value="GNAT"/>
    <property type="match status" value="1"/>
</dbReference>
<dbReference type="InterPro" id="IPR000182">
    <property type="entry name" value="GNAT_dom"/>
</dbReference>